<keyword evidence="2" id="KW-1185">Reference proteome</keyword>
<protein>
    <submittedName>
        <fullName evidence="3">Sex comb on midleg-like protein 1</fullName>
    </submittedName>
</protein>
<accession>A0ABM0PZK9</accession>
<dbReference type="GeneID" id="103581514"/>
<evidence type="ECO:0000256" key="1">
    <source>
        <dbReference type="SAM" id="MobiDB-lite"/>
    </source>
</evidence>
<evidence type="ECO:0000313" key="2">
    <source>
        <dbReference type="Proteomes" id="UP000694923"/>
    </source>
</evidence>
<reference evidence="3" key="1">
    <citation type="submission" date="2025-08" db="UniProtKB">
        <authorList>
            <consortium name="RefSeq"/>
        </authorList>
    </citation>
    <scope>IDENTIFICATION</scope>
</reference>
<gene>
    <name evidence="3" type="primary">LOC103581514</name>
</gene>
<feature type="region of interest" description="Disordered" evidence="1">
    <location>
        <begin position="1"/>
        <end position="41"/>
    </location>
</feature>
<evidence type="ECO:0000313" key="3">
    <source>
        <dbReference type="RefSeq" id="XP_008561550.1"/>
    </source>
</evidence>
<sequence length="126" mass="13643">MPSYTSPGAVKNTSILPNVPAPGEGPAALRTQEDSNSVDTPEMKTHSIFLGNKHTATSLCVPSGLATSSPVHPEPSVSEDPSAWSVDEVILFLQHTEPQTLGPLASLFKRYVMYLFLQFPYPKAFE</sequence>
<feature type="compositionally biased region" description="Polar residues" evidence="1">
    <location>
        <begin position="1"/>
        <end position="16"/>
    </location>
</feature>
<dbReference type="Proteomes" id="UP000694923">
    <property type="component" value="Unplaced"/>
</dbReference>
<name>A0ABM0PZK9_GALVR</name>
<dbReference type="RefSeq" id="XP_008561550.1">
    <property type="nucleotide sequence ID" value="XM_008563328.1"/>
</dbReference>
<proteinExistence type="predicted"/>
<organism evidence="2 3">
    <name type="scientific">Galeopterus variegatus</name>
    <name type="common">Malayan flying lemur</name>
    <name type="synonym">Cynocephalus variegatus</name>
    <dbReference type="NCBI Taxonomy" id="482537"/>
    <lineage>
        <taxon>Eukaryota</taxon>
        <taxon>Metazoa</taxon>
        <taxon>Chordata</taxon>
        <taxon>Craniata</taxon>
        <taxon>Vertebrata</taxon>
        <taxon>Euteleostomi</taxon>
        <taxon>Mammalia</taxon>
        <taxon>Eutheria</taxon>
        <taxon>Euarchontoglires</taxon>
        <taxon>Dermoptera</taxon>
        <taxon>Cynocephalidae</taxon>
        <taxon>Galeopterus</taxon>
    </lineage>
</organism>